<reference evidence="2 3" key="1">
    <citation type="submission" date="2018-06" db="EMBL/GenBank/DDBJ databases">
        <title>Genomic Encyclopedia of Type Strains, Phase IV (KMG-IV): sequencing the most valuable type-strain genomes for metagenomic binning, comparative biology and taxonomic classification.</title>
        <authorList>
            <person name="Goeker M."/>
        </authorList>
    </citation>
    <scope>NUCLEOTIDE SEQUENCE [LARGE SCALE GENOMIC DNA]</scope>
    <source>
        <strain evidence="2 3">DSM 24875</strain>
    </source>
</reference>
<accession>A0A366FC69</accession>
<evidence type="ECO:0000313" key="3">
    <source>
        <dbReference type="Proteomes" id="UP000253529"/>
    </source>
</evidence>
<dbReference type="RefSeq" id="WP_113889906.1">
    <property type="nucleotide sequence ID" value="NZ_QNRK01000014.1"/>
</dbReference>
<sequence length="177" mass="19201">MAIITAQDTTLLIVDFQVRLMPAIDEGAAAIANARRLVDAATLFRVSTLFTEQNPKGLGPTVPELAPDESRVFRKTTFDAGRTPGFEHRLGEDNAVVIAGCEAHVCVLQTALGLAEKGRRVFVVRDAVGSRRPESKEAGLLRMARNGVEIVTTEMVVFEWLGDAANPRFKDAVALIK</sequence>
<feature type="domain" description="Isochorismatase-like" evidence="1">
    <location>
        <begin position="9"/>
        <end position="154"/>
    </location>
</feature>
<dbReference type="AlphaFoldDB" id="A0A366FC69"/>
<evidence type="ECO:0000259" key="1">
    <source>
        <dbReference type="Pfam" id="PF00857"/>
    </source>
</evidence>
<dbReference type="PANTHER" id="PTHR14119:SF3">
    <property type="entry name" value="ISOCHORISMATASE DOMAIN-CONTAINING PROTEIN 2"/>
    <property type="match status" value="1"/>
</dbReference>
<dbReference type="EMBL" id="QNRK01000014">
    <property type="protein sequence ID" value="RBP12273.1"/>
    <property type="molecule type" value="Genomic_DNA"/>
</dbReference>
<dbReference type="PANTHER" id="PTHR14119">
    <property type="entry name" value="HYDROLASE"/>
    <property type="match status" value="1"/>
</dbReference>
<dbReference type="InterPro" id="IPR036380">
    <property type="entry name" value="Isochorismatase-like_sf"/>
</dbReference>
<name>A0A366FC69_9HYPH</name>
<organism evidence="2 3">
    <name type="scientific">Roseiarcus fermentans</name>
    <dbReference type="NCBI Taxonomy" id="1473586"/>
    <lineage>
        <taxon>Bacteria</taxon>
        <taxon>Pseudomonadati</taxon>
        <taxon>Pseudomonadota</taxon>
        <taxon>Alphaproteobacteria</taxon>
        <taxon>Hyphomicrobiales</taxon>
        <taxon>Roseiarcaceae</taxon>
        <taxon>Roseiarcus</taxon>
    </lineage>
</organism>
<proteinExistence type="predicted"/>
<protein>
    <submittedName>
        <fullName evidence="2">Nicotinamidase-related amidase</fullName>
    </submittedName>
</protein>
<keyword evidence="3" id="KW-1185">Reference proteome</keyword>
<evidence type="ECO:0000313" key="2">
    <source>
        <dbReference type="EMBL" id="RBP12273.1"/>
    </source>
</evidence>
<dbReference type="SUPFAM" id="SSF52499">
    <property type="entry name" value="Isochorismatase-like hydrolases"/>
    <property type="match status" value="1"/>
</dbReference>
<gene>
    <name evidence="2" type="ORF">DFR50_114103</name>
</gene>
<dbReference type="OrthoDB" id="9796958at2"/>
<comment type="caution">
    <text evidence="2">The sequence shown here is derived from an EMBL/GenBank/DDBJ whole genome shotgun (WGS) entry which is preliminary data.</text>
</comment>
<dbReference type="Pfam" id="PF00857">
    <property type="entry name" value="Isochorismatase"/>
    <property type="match status" value="1"/>
</dbReference>
<dbReference type="Proteomes" id="UP000253529">
    <property type="component" value="Unassembled WGS sequence"/>
</dbReference>
<dbReference type="InterPro" id="IPR050993">
    <property type="entry name" value="Isochorismatase_domain"/>
</dbReference>
<dbReference type="InterPro" id="IPR000868">
    <property type="entry name" value="Isochorismatase-like_dom"/>
</dbReference>
<dbReference type="Gene3D" id="3.40.50.850">
    <property type="entry name" value="Isochorismatase-like"/>
    <property type="match status" value="1"/>
</dbReference>